<evidence type="ECO:0000313" key="1">
    <source>
        <dbReference type="EMBL" id="SET85840.1"/>
    </source>
</evidence>
<proteinExistence type="predicted"/>
<name>A0ABY1CB23_9FIRM</name>
<keyword evidence="2" id="KW-1185">Reference proteome</keyword>
<dbReference type="EMBL" id="LT630003">
    <property type="protein sequence ID" value="SET85840.1"/>
    <property type="molecule type" value="Genomic_DNA"/>
</dbReference>
<reference evidence="1 2" key="1">
    <citation type="submission" date="2016-10" db="EMBL/GenBank/DDBJ databases">
        <authorList>
            <person name="Varghese N."/>
            <person name="Submissions S."/>
        </authorList>
    </citation>
    <scope>NUCLEOTIDE SEQUENCE [LARGE SCALE GENOMIC DNA]</scope>
    <source>
        <strain evidence="1 2">ATCC 19403</strain>
    </source>
</reference>
<dbReference type="Proteomes" id="UP000198970">
    <property type="component" value="Chromosome I"/>
</dbReference>
<sequence>MLRIVCVIMAEKQVAYTDEKRYHIPYTNGKEAG</sequence>
<accession>A0ABY1CB23</accession>
<gene>
    <name evidence="1" type="ORF">SAMN02745906_2480</name>
</gene>
<protein>
    <submittedName>
        <fullName evidence="1">Uncharacterized protein</fullName>
    </submittedName>
</protein>
<organism evidence="1 2">
    <name type="scientific">Lacrimispora sphenoides JCM 1415</name>
    <dbReference type="NCBI Taxonomy" id="1297793"/>
    <lineage>
        <taxon>Bacteria</taxon>
        <taxon>Bacillati</taxon>
        <taxon>Bacillota</taxon>
        <taxon>Clostridia</taxon>
        <taxon>Lachnospirales</taxon>
        <taxon>Lachnospiraceae</taxon>
        <taxon>Lacrimispora</taxon>
    </lineage>
</organism>
<evidence type="ECO:0000313" key="2">
    <source>
        <dbReference type="Proteomes" id="UP000198970"/>
    </source>
</evidence>